<comment type="caution">
    <text evidence="1">The sequence shown here is derived from an EMBL/GenBank/DDBJ whole genome shotgun (WGS) entry which is preliminary data.</text>
</comment>
<evidence type="ECO:0000313" key="2">
    <source>
        <dbReference type="Proteomes" id="UP000324897"/>
    </source>
</evidence>
<dbReference type="EMBL" id="RWGY01000029">
    <property type="protein sequence ID" value="TVU18652.1"/>
    <property type="molecule type" value="Genomic_DNA"/>
</dbReference>
<proteinExistence type="predicted"/>
<dbReference type="AlphaFoldDB" id="A0A5J9U4M4"/>
<reference evidence="1 2" key="1">
    <citation type="journal article" date="2019" name="Sci. Rep.">
        <title>A high-quality genome of Eragrostis curvula grass provides insights into Poaceae evolution and supports new strategies to enhance forage quality.</title>
        <authorList>
            <person name="Carballo J."/>
            <person name="Santos B.A.C.M."/>
            <person name="Zappacosta D."/>
            <person name="Garbus I."/>
            <person name="Selva J.P."/>
            <person name="Gallo C.A."/>
            <person name="Diaz A."/>
            <person name="Albertini E."/>
            <person name="Caccamo M."/>
            <person name="Echenique V."/>
        </authorList>
    </citation>
    <scope>NUCLEOTIDE SEQUENCE [LARGE SCALE GENOMIC DNA]</scope>
    <source>
        <strain evidence="2">cv. Victoria</strain>
        <tissue evidence="1">Leaf</tissue>
    </source>
</reference>
<keyword evidence="2" id="KW-1185">Reference proteome</keyword>
<gene>
    <name evidence="1" type="ORF">EJB05_34761</name>
</gene>
<dbReference type="Gramene" id="TVU18652">
    <property type="protein sequence ID" value="TVU18652"/>
    <property type="gene ID" value="EJB05_34761"/>
</dbReference>
<dbReference type="Proteomes" id="UP000324897">
    <property type="component" value="Chromosome 7"/>
</dbReference>
<organism evidence="1 2">
    <name type="scientific">Eragrostis curvula</name>
    <name type="common">weeping love grass</name>
    <dbReference type="NCBI Taxonomy" id="38414"/>
    <lineage>
        <taxon>Eukaryota</taxon>
        <taxon>Viridiplantae</taxon>
        <taxon>Streptophyta</taxon>
        <taxon>Embryophyta</taxon>
        <taxon>Tracheophyta</taxon>
        <taxon>Spermatophyta</taxon>
        <taxon>Magnoliopsida</taxon>
        <taxon>Liliopsida</taxon>
        <taxon>Poales</taxon>
        <taxon>Poaceae</taxon>
        <taxon>PACMAD clade</taxon>
        <taxon>Chloridoideae</taxon>
        <taxon>Eragrostideae</taxon>
        <taxon>Eragrostidinae</taxon>
        <taxon>Eragrostis</taxon>
    </lineage>
</organism>
<evidence type="ECO:0000313" key="1">
    <source>
        <dbReference type="EMBL" id="TVU18652.1"/>
    </source>
</evidence>
<name>A0A5J9U4M4_9POAL</name>
<sequence length="171" mass="19931">MGYPNDERRHMIANGLSRVETDYSQWYEGTIWTGMHFRALVHISWVRMVYTILIKKVFLISTTWRYFSDEIFDKIFQSRLPTNEEDTQDKKIVREEENNEYAEEQVTEEALAAELAKDNGGRIKKTIWALVENLQRTTNADHVQKTTIIVVEPAIPLISYTSNLMKARSAA</sequence>
<protein>
    <submittedName>
        <fullName evidence="1">Uncharacterized protein</fullName>
    </submittedName>
</protein>
<accession>A0A5J9U4M4</accession>